<dbReference type="InterPro" id="IPR011990">
    <property type="entry name" value="TPR-like_helical_dom_sf"/>
</dbReference>
<dbReference type="PROSITE" id="PS50005">
    <property type="entry name" value="TPR"/>
    <property type="match status" value="1"/>
</dbReference>
<evidence type="ECO:0000313" key="4">
    <source>
        <dbReference type="Proteomes" id="UP000239522"/>
    </source>
</evidence>
<feature type="transmembrane region" description="Helical" evidence="2">
    <location>
        <begin position="25"/>
        <end position="44"/>
    </location>
</feature>
<accession>A0A2S7KYZ9</accession>
<dbReference type="OrthoDB" id="794036at2"/>
<dbReference type="InterPro" id="IPR019734">
    <property type="entry name" value="TPR_rpt"/>
</dbReference>
<feature type="repeat" description="TPR" evidence="1">
    <location>
        <begin position="83"/>
        <end position="116"/>
    </location>
</feature>
<evidence type="ECO:0000313" key="3">
    <source>
        <dbReference type="EMBL" id="PQB07902.1"/>
    </source>
</evidence>
<reference evidence="3 4" key="1">
    <citation type="submission" date="2016-11" db="EMBL/GenBank/DDBJ databases">
        <title>Trade-off between light-utilization and light-protection in marine flavobacteria.</title>
        <authorList>
            <person name="Kumagai Y."/>
        </authorList>
    </citation>
    <scope>NUCLEOTIDE SEQUENCE [LARGE SCALE GENOMIC DNA]</scope>
    <source>
        <strain evidence="3 4">ATCC 700397</strain>
    </source>
</reference>
<dbReference type="Proteomes" id="UP000239522">
    <property type="component" value="Unassembled WGS sequence"/>
</dbReference>
<sequence>MFIYYLTIGFQIFCIYHAYKNRSPYYWYFIIFFLPLIGCIIYIFTQVINKQDVTAITEEITTIINPTKKIKDLAKELEFSDTFQSKINLANAYLENKDHKNAILYYEKALEGNFKDDPYTINKLVHCYFETANFDKVISYANKIDINKEFRESIYYYGLALEKKDLFDDAEIQLKKVDKRYSNYAERLELSKFLIRRNKKENAKEILTEMASEITAMTSQNKRKYNVILAEVGKILNEI</sequence>
<gene>
    <name evidence="3" type="ORF">BST83_12640</name>
</gene>
<dbReference type="SUPFAM" id="SSF48452">
    <property type="entry name" value="TPR-like"/>
    <property type="match status" value="1"/>
</dbReference>
<dbReference type="Gene3D" id="1.25.40.10">
    <property type="entry name" value="Tetratricopeptide repeat domain"/>
    <property type="match status" value="1"/>
</dbReference>
<name>A0A2S7KYZ9_9FLAO</name>
<organism evidence="3 4">
    <name type="scientific">Polaribacter filamentus</name>
    <dbReference type="NCBI Taxonomy" id="53483"/>
    <lineage>
        <taxon>Bacteria</taxon>
        <taxon>Pseudomonadati</taxon>
        <taxon>Bacteroidota</taxon>
        <taxon>Flavobacteriia</taxon>
        <taxon>Flavobacteriales</taxon>
        <taxon>Flavobacteriaceae</taxon>
    </lineage>
</organism>
<proteinExistence type="predicted"/>
<keyword evidence="1" id="KW-0802">TPR repeat</keyword>
<dbReference type="AlphaFoldDB" id="A0A2S7KYZ9"/>
<keyword evidence="2" id="KW-1133">Transmembrane helix</keyword>
<comment type="caution">
    <text evidence="3">The sequence shown here is derived from an EMBL/GenBank/DDBJ whole genome shotgun (WGS) entry which is preliminary data.</text>
</comment>
<dbReference type="RefSeq" id="WP_104810105.1">
    <property type="nucleotide sequence ID" value="NZ_MQUA01000013.1"/>
</dbReference>
<evidence type="ECO:0000256" key="1">
    <source>
        <dbReference type="PROSITE-ProRule" id="PRU00339"/>
    </source>
</evidence>
<evidence type="ECO:0000256" key="2">
    <source>
        <dbReference type="SAM" id="Phobius"/>
    </source>
</evidence>
<protein>
    <submittedName>
        <fullName evidence="3">Uncharacterized protein</fullName>
    </submittedName>
</protein>
<keyword evidence="2" id="KW-0472">Membrane</keyword>
<keyword evidence="4" id="KW-1185">Reference proteome</keyword>
<dbReference type="PIRSF" id="PIRSF030959">
    <property type="entry name" value="UCP030959"/>
    <property type="match status" value="1"/>
</dbReference>
<dbReference type="EMBL" id="MQUA01000013">
    <property type="protein sequence ID" value="PQB07902.1"/>
    <property type="molecule type" value="Genomic_DNA"/>
</dbReference>
<dbReference type="InterPro" id="IPR014562">
    <property type="entry name" value="UCP030959_TPR_rpt-cont"/>
</dbReference>
<keyword evidence="2" id="KW-0812">Transmembrane</keyword>